<dbReference type="Pfam" id="PF00561">
    <property type="entry name" value="Abhydrolase_1"/>
    <property type="match status" value="1"/>
</dbReference>
<dbReference type="SUPFAM" id="SSF53474">
    <property type="entry name" value="alpha/beta-Hydrolases"/>
    <property type="match status" value="1"/>
</dbReference>
<dbReference type="Gene3D" id="3.40.50.1820">
    <property type="entry name" value="alpha/beta hydrolase"/>
    <property type="match status" value="1"/>
</dbReference>
<feature type="domain" description="AB hydrolase-1" evidence="2">
    <location>
        <begin position="19"/>
        <end position="237"/>
    </location>
</feature>
<dbReference type="KEGG" id="hprf:HLPR_26100"/>
<name>A0AAU9E6E9_9FIRM</name>
<keyword evidence="4" id="KW-1185">Reference proteome</keyword>
<gene>
    <name evidence="3" type="ORF">HLPR_26100</name>
</gene>
<protein>
    <submittedName>
        <fullName evidence="3">Alpha/beta hydrolase</fullName>
    </submittedName>
</protein>
<dbReference type="InterPro" id="IPR000073">
    <property type="entry name" value="AB_hydrolase_1"/>
</dbReference>
<dbReference type="InterPro" id="IPR050266">
    <property type="entry name" value="AB_hydrolase_sf"/>
</dbReference>
<proteinExistence type="predicted"/>
<sequence length="253" mass="28627">MNIKINGLNINYEIKGEGKPILLLHGWGANIESFRPVIESLNDNFKVITLDFPGFGKSQEPNNPIGIFEYADITEKFIEKLNIVNPILFGHSFGGRVSIILASKLKINKIVLIDSAGIKPKRSKKYYLKVYTYKFFKKVASIPGINLILKEFMEEYRNKAGSSDYNNASPIMKKVLSKVVNEDLRKFLPKIKSPVLLVWGENDTETPLSDAKLMNTLLQNSGIAVLKGVGHFSYLEKLNEFLIIINNFLEEDK</sequence>
<dbReference type="EMBL" id="AP028654">
    <property type="protein sequence ID" value="BEP30279.1"/>
    <property type="molecule type" value="Genomic_DNA"/>
</dbReference>
<reference evidence="3 4" key="1">
    <citation type="submission" date="2023-08" db="EMBL/GenBank/DDBJ databases">
        <title>Helicovermis profunda gen. nov., sp. nov., a novel mesophilic, fermentative bacterium within the Bacillota from a deep-sea hydrothermal vent chimney.</title>
        <authorList>
            <person name="Miyazaki U."/>
            <person name="Mizutani D."/>
            <person name="Hashimoto Y."/>
            <person name="Tame A."/>
            <person name="Sawayama S."/>
            <person name="Miyazaki J."/>
            <person name="Takai K."/>
            <person name="Nakagawa S."/>
        </authorList>
    </citation>
    <scope>NUCLEOTIDE SEQUENCE [LARGE SCALE GENOMIC DNA]</scope>
    <source>
        <strain evidence="3 4">S502</strain>
    </source>
</reference>
<dbReference type="PRINTS" id="PR00111">
    <property type="entry name" value="ABHYDROLASE"/>
</dbReference>
<evidence type="ECO:0000313" key="4">
    <source>
        <dbReference type="Proteomes" id="UP001321786"/>
    </source>
</evidence>
<evidence type="ECO:0000259" key="2">
    <source>
        <dbReference type="Pfam" id="PF00561"/>
    </source>
</evidence>
<dbReference type="AlphaFoldDB" id="A0AAU9E6E9"/>
<dbReference type="RefSeq" id="WP_338535875.1">
    <property type="nucleotide sequence ID" value="NZ_AP028654.1"/>
</dbReference>
<dbReference type="PANTHER" id="PTHR43798">
    <property type="entry name" value="MONOACYLGLYCEROL LIPASE"/>
    <property type="match status" value="1"/>
</dbReference>
<dbReference type="InterPro" id="IPR029058">
    <property type="entry name" value="AB_hydrolase_fold"/>
</dbReference>
<accession>A0AAU9E6E9</accession>
<evidence type="ECO:0000313" key="3">
    <source>
        <dbReference type="EMBL" id="BEP30279.1"/>
    </source>
</evidence>
<organism evidence="3 4">
    <name type="scientific">Helicovermis profundi</name>
    <dbReference type="NCBI Taxonomy" id="3065157"/>
    <lineage>
        <taxon>Bacteria</taxon>
        <taxon>Bacillati</taxon>
        <taxon>Bacillota</taxon>
        <taxon>Clostridia</taxon>
        <taxon>Helicovermis</taxon>
    </lineage>
</organism>
<dbReference type="Proteomes" id="UP001321786">
    <property type="component" value="Chromosome"/>
</dbReference>
<dbReference type="GO" id="GO:0016787">
    <property type="term" value="F:hydrolase activity"/>
    <property type="evidence" value="ECO:0007669"/>
    <property type="project" value="UniProtKB-KW"/>
</dbReference>
<dbReference type="GO" id="GO:0016020">
    <property type="term" value="C:membrane"/>
    <property type="evidence" value="ECO:0007669"/>
    <property type="project" value="TreeGrafter"/>
</dbReference>
<keyword evidence="1 3" id="KW-0378">Hydrolase</keyword>
<evidence type="ECO:0000256" key="1">
    <source>
        <dbReference type="ARBA" id="ARBA00022801"/>
    </source>
</evidence>
<dbReference type="PANTHER" id="PTHR43798:SF31">
    <property type="entry name" value="AB HYDROLASE SUPERFAMILY PROTEIN YCLE"/>
    <property type="match status" value="1"/>
</dbReference>